<evidence type="ECO:0000313" key="5">
    <source>
        <dbReference type="Proteomes" id="UP000294656"/>
    </source>
</evidence>
<feature type="modified residue" description="4-aspartylphosphate" evidence="2">
    <location>
        <position position="52"/>
    </location>
</feature>
<dbReference type="Pfam" id="PF00072">
    <property type="entry name" value="Response_reg"/>
    <property type="match status" value="1"/>
</dbReference>
<dbReference type="GO" id="GO:0000160">
    <property type="term" value="P:phosphorelay signal transduction system"/>
    <property type="evidence" value="ECO:0007669"/>
    <property type="project" value="InterPro"/>
</dbReference>
<dbReference type="EMBL" id="SNXC01000016">
    <property type="protein sequence ID" value="TDO95507.1"/>
    <property type="molecule type" value="Genomic_DNA"/>
</dbReference>
<accession>A0A4R6M2M6</accession>
<organism evidence="4 5">
    <name type="scientific">Marinomonas balearica</name>
    <dbReference type="NCBI Taxonomy" id="491947"/>
    <lineage>
        <taxon>Bacteria</taxon>
        <taxon>Pseudomonadati</taxon>
        <taxon>Pseudomonadota</taxon>
        <taxon>Gammaproteobacteria</taxon>
        <taxon>Oceanospirillales</taxon>
        <taxon>Oceanospirillaceae</taxon>
        <taxon>Marinomonas</taxon>
    </lineage>
</organism>
<keyword evidence="1 2" id="KW-0597">Phosphoprotein</keyword>
<reference evidence="4 5" key="1">
    <citation type="submission" date="2019-03" db="EMBL/GenBank/DDBJ databases">
        <title>Genomic Encyclopedia of Type Strains, Phase III (KMG-III): the genomes of soil and plant-associated and newly described type strains.</title>
        <authorList>
            <person name="Whitman W."/>
        </authorList>
    </citation>
    <scope>NUCLEOTIDE SEQUENCE [LARGE SCALE GENOMIC DNA]</scope>
    <source>
        <strain evidence="4 5">CECT 7378</strain>
    </source>
</reference>
<dbReference type="OrthoDB" id="9802066at2"/>
<name>A0A4R6M2M6_9GAMM</name>
<gene>
    <name evidence="4" type="ORF">DFP79_3436</name>
</gene>
<evidence type="ECO:0000256" key="2">
    <source>
        <dbReference type="PROSITE-ProRule" id="PRU00169"/>
    </source>
</evidence>
<dbReference type="CDD" id="cd17569">
    <property type="entry name" value="REC_HupR-like"/>
    <property type="match status" value="1"/>
</dbReference>
<evidence type="ECO:0000259" key="3">
    <source>
        <dbReference type="PROSITE" id="PS50110"/>
    </source>
</evidence>
<proteinExistence type="predicted"/>
<keyword evidence="5" id="KW-1185">Reference proteome</keyword>
<sequence>MQNILLVDDEAQILMALKRVLRKQNYNVITAEGGDEALAVLNDTPIDLILSDYMMPGLSGTDFLEKAEALQPDSIRMILSGHSDFESVMESLKSGIVHKYLVKPWHNDELIDQINQSLLDKQASDSELEEDFDDLEVLDVASLASPFMMIESTLEHEIVSIDEKLAESLGYSVDELQGKLLQKLFADRSFQQHLSFLGNQDTSAKSWSVPTQTRIAQTSQDTFFPVKLSLKKQGETLQYSIEIIEMNTLHNEDLKKRLKVIEGAYIVVDRKGKVIRCNQKMRGMLEGVMAVQVGTTLSEWFADLRFQELCKGLELDNERELKLAFKGLDNGLTVISCDLNTKKLKNTQEVMLSDAQRSINSEMVEFMKETVLSPLSDLAMTELTEGQKQQLSKVTEACNRMLTAINNIACRE</sequence>
<dbReference type="Proteomes" id="UP000294656">
    <property type="component" value="Unassembled WGS sequence"/>
</dbReference>
<dbReference type="PANTHER" id="PTHR44591:SF19">
    <property type="entry name" value="TWO-COMPONENT RESPONSE REGULATOR-RELATED"/>
    <property type="match status" value="1"/>
</dbReference>
<dbReference type="RefSeq" id="WP_133505126.1">
    <property type="nucleotide sequence ID" value="NZ_SNXC01000016.1"/>
</dbReference>
<dbReference type="PROSITE" id="PS50110">
    <property type="entry name" value="RESPONSE_REGULATORY"/>
    <property type="match status" value="1"/>
</dbReference>
<evidence type="ECO:0000313" key="4">
    <source>
        <dbReference type="EMBL" id="TDO95507.1"/>
    </source>
</evidence>
<dbReference type="InterPro" id="IPR050595">
    <property type="entry name" value="Bact_response_regulator"/>
</dbReference>
<comment type="caution">
    <text evidence="4">The sequence shown here is derived from an EMBL/GenBank/DDBJ whole genome shotgun (WGS) entry which is preliminary data.</text>
</comment>
<dbReference type="SUPFAM" id="SSF52172">
    <property type="entry name" value="CheY-like"/>
    <property type="match status" value="1"/>
</dbReference>
<dbReference type="InterPro" id="IPR001789">
    <property type="entry name" value="Sig_transdc_resp-reg_receiver"/>
</dbReference>
<dbReference type="SMART" id="SM00448">
    <property type="entry name" value="REC"/>
    <property type="match status" value="1"/>
</dbReference>
<dbReference type="CDD" id="cd00130">
    <property type="entry name" value="PAS"/>
    <property type="match status" value="1"/>
</dbReference>
<feature type="domain" description="Response regulatory" evidence="3">
    <location>
        <begin position="3"/>
        <end position="118"/>
    </location>
</feature>
<dbReference type="SMART" id="SM00091">
    <property type="entry name" value="PAS"/>
    <property type="match status" value="2"/>
</dbReference>
<dbReference type="Pfam" id="PF13426">
    <property type="entry name" value="PAS_9"/>
    <property type="match status" value="1"/>
</dbReference>
<evidence type="ECO:0000256" key="1">
    <source>
        <dbReference type="ARBA" id="ARBA00022553"/>
    </source>
</evidence>
<dbReference type="AlphaFoldDB" id="A0A4R6M2M6"/>
<dbReference type="InterPro" id="IPR000014">
    <property type="entry name" value="PAS"/>
</dbReference>
<dbReference type="InterPro" id="IPR011006">
    <property type="entry name" value="CheY-like_superfamily"/>
</dbReference>
<protein>
    <submittedName>
        <fullName evidence="4">Response regulator receiver domain-containing protein</fullName>
    </submittedName>
</protein>
<dbReference type="Gene3D" id="3.40.50.2300">
    <property type="match status" value="1"/>
</dbReference>
<dbReference type="PANTHER" id="PTHR44591">
    <property type="entry name" value="STRESS RESPONSE REGULATOR PROTEIN 1"/>
    <property type="match status" value="1"/>
</dbReference>